<evidence type="ECO:0000256" key="4">
    <source>
        <dbReference type="SAM" id="SignalP"/>
    </source>
</evidence>
<keyword evidence="1" id="KW-0646">Protease inhibitor</keyword>
<dbReference type="InterPro" id="IPR004094">
    <property type="entry name" value="Antistasin-like"/>
</dbReference>
<feature type="compositionally biased region" description="Polar residues" evidence="3">
    <location>
        <begin position="28"/>
        <end position="49"/>
    </location>
</feature>
<feature type="region of interest" description="Disordered" evidence="3">
    <location>
        <begin position="28"/>
        <end position="161"/>
    </location>
</feature>
<dbReference type="Pfam" id="PF02822">
    <property type="entry name" value="Antistasin"/>
    <property type="match status" value="1"/>
</dbReference>
<dbReference type="InterPro" id="IPR011061">
    <property type="entry name" value="Hirudin/antistatin"/>
</dbReference>
<dbReference type="GeneID" id="106013121"/>
<evidence type="ECO:0000256" key="3">
    <source>
        <dbReference type="SAM" id="MobiDB-lite"/>
    </source>
</evidence>
<reference evidence="7" key="1">
    <citation type="submission" date="2025-08" db="UniProtKB">
        <authorList>
            <consortium name="RefSeq"/>
        </authorList>
    </citation>
    <scope>IDENTIFICATION</scope>
</reference>
<feature type="signal peptide" evidence="4">
    <location>
        <begin position="1"/>
        <end position="22"/>
    </location>
</feature>
<keyword evidence="6" id="KW-1185">Reference proteome</keyword>
<feature type="compositionally biased region" description="Gly residues" evidence="3">
    <location>
        <begin position="51"/>
        <end position="74"/>
    </location>
</feature>
<feature type="domain" description="Antistasin-like" evidence="5">
    <location>
        <begin position="339"/>
        <end position="365"/>
    </location>
</feature>
<dbReference type="RefSeq" id="XP_035828278.1">
    <property type="nucleotide sequence ID" value="XM_035972385.1"/>
</dbReference>
<name>A0ABM1W0T5_APLCA</name>
<evidence type="ECO:0000313" key="7">
    <source>
        <dbReference type="RefSeq" id="XP_035828278.1"/>
    </source>
</evidence>
<proteinExistence type="predicted"/>
<dbReference type="Gene3D" id="2.10.22.10">
    <property type="entry name" value="Antistasin, domain 1"/>
    <property type="match status" value="1"/>
</dbReference>
<feature type="compositionally biased region" description="Low complexity" evidence="3">
    <location>
        <begin position="92"/>
        <end position="118"/>
    </location>
</feature>
<evidence type="ECO:0000259" key="5">
    <source>
        <dbReference type="Pfam" id="PF02822"/>
    </source>
</evidence>
<protein>
    <submittedName>
        <fullName evidence="7">Mucin-5AC-like</fullName>
    </submittedName>
</protein>
<dbReference type="Proteomes" id="UP000694888">
    <property type="component" value="Unplaced"/>
</dbReference>
<accession>A0ABM1W0T5</accession>
<feature type="region of interest" description="Disordered" evidence="3">
    <location>
        <begin position="197"/>
        <end position="227"/>
    </location>
</feature>
<evidence type="ECO:0000256" key="2">
    <source>
        <dbReference type="ARBA" id="ARBA00022900"/>
    </source>
</evidence>
<dbReference type="SUPFAM" id="SSF57262">
    <property type="entry name" value="Leech antihemostatic proteins"/>
    <property type="match status" value="1"/>
</dbReference>
<sequence length="373" mass="36874">MPSTVSTVVVGLCLLIVLPSISHVTQKSQQGTTRAPSSGNAGQQNIQANGGSSGGTSQTGGSSGGTSQTGGSLGMGPMAMLNFGNNGNNFDPSHSGPSPNQGSGGPANPNNANPFDPSRMGPPPNQGGGGPANPNNVDPSNPLHHLTASTKRPTPAPTITTTTTTITTTVSSTPPFPFTFPPILPFSSSFPPIAPSLRPSAGASSTRAPVTSHPPTMATSGPTSYPLPPAAASTLKVTSAPGSFASLPNSGLTAQTPPFGFASSSTNSPSSRQTAPVTTVTPITTTTITTSTSSVPSTTSVKVSTAKIANSVASLASTTLGALLISSTSSTTGGVPFLCPGLFNCALTCTAGYINDNQGCPLCLCAQVPTNIP</sequence>
<organism evidence="6 7">
    <name type="scientific">Aplysia californica</name>
    <name type="common">California sea hare</name>
    <dbReference type="NCBI Taxonomy" id="6500"/>
    <lineage>
        <taxon>Eukaryota</taxon>
        <taxon>Metazoa</taxon>
        <taxon>Spiralia</taxon>
        <taxon>Lophotrochozoa</taxon>
        <taxon>Mollusca</taxon>
        <taxon>Gastropoda</taxon>
        <taxon>Heterobranchia</taxon>
        <taxon>Euthyneura</taxon>
        <taxon>Tectipleura</taxon>
        <taxon>Aplysiida</taxon>
        <taxon>Aplysioidea</taxon>
        <taxon>Aplysiidae</taxon>
        <taxon>Aplysia</taxon>
    </lineage>
</organism>
<keyword evidence="4" id="KW-0732">Signal</keyword>
<evidence type="ECO:0000313" key="6">
    <source>
        <dbReference type="Proteomes" id="UP000694888"/>
    </source>
</evidence>
<feature type="chain" id="PRO_5046060367" evidence="4">
    <location>
        <begin position="23"/>
        <end position="373"/>
    </location>
</feature>
<gene>
    <name evidence="7" type="primary">LOC106013121</name>
</gene>
<feature type="compositionally biased region" description="Polar residues" evidence="3">
    <location>
        <begin position="202"/>
        <end position="223"/>
    </location>
</feature>
<evidence type="ECO:0000256" key="1">
    <source>
        <dbReference type="ARBA" id="ARBA00022690"/>
    </source>
</evidence>
<keyword evidence="2" id="KW-0722">Serine protease inhibitor</keyword>